<name>A0A520KGT8_9CREN</name>
<keyword evidence="6 7" id="KW-0472">Membrane</keyword>
<evidence type="ECO:0000256" key="7">
    <source>
        <dbReference type="SAM" id="Phobius"/>
    </source>
</evidence>
<evidence type="ECO:0000256" key="6">
    <source>
        <dbReference type="ARBA" id="ARBA00023136"/>
    </source>
</evidence>
<keyword evidence="4 7" id="KW-0812">Transmembrane</keyword>
<evidence type="ECO:0000256" key="2">
    <source>
        <dbReference type="ARBA" id="ARBA00022475"/>
    </source>
</evidence>
<gene>
    <name evidence="9" type="ORF">DSO09_04590</name>
    <name evidence="8" type="ORF">EF809_00655</name>
</gene>
<evidence type="ECO:0000313" key="11">
    <source>
        <dbReference type="Proteomes" id="UP000317265"/>
    </source>
</evidence>
<dbReference type="PANTHER" id="PTHR22926">
    <property type="entry name" value="PHOSPHO-N-ACETYLMURAMOYL-PENTAPEPTIDE-TRANSFERASE"/>
    <property type="match status" value="1"/>
</dbReference>
<reference evidence="9 11" key="1">
    <citation type="journal article" date="2019" name="Nat. Microbiol.">
        <title>Expanding anaerobic alkane metabolism in the domain of Archaea.</title>
        <authorList>
            <person name="Wang Y."/>
            <person name="Wegener G."/>
            <person name="Hou J."/>
            <person name="Wang F."/>
            <person name="Xiao X."/>
        </authorList>
    </citation>
    <scope>NUCLEOTIDE SEQUENCE [LARGE SCALE GENOMIC DNA]</scope>
    <source>
        <strain evidence="9">WYZ-LMO11</strain>
    </source>
</reference>
<dbReference type="EMBL" id="QNVI01000053">
    <property type="protein sequence ID" value="TDA38354.1"/>
    <property type="molecule type" value="Genomic_DNA"/>
</dbReference>
<feature type="transmembrane region" description="Helical" evidence="7">
    <location>
        <begin position="142"/>
        <end position="161"/>
    </location>
</feature>
<dbReference type="PANTHER" id="PTHR22926:SF3">
    <property type="entry name" value="UNDECAPRENYL-PHOSPHATE ALPHA-N-ACETYLGLUCOSAMINYL 1-PHOSPHATE TRANSFERASE"/>
    <property type="match status" value="1"/>
</dbReference>
<feature type="transmembrane region" description="Helical" evidence="7">
    <location>
        <begin position="193"/>
        <end position="211"/>
    </location>
</feature>
<keyword evidence="3 8" id="KW-0808">Transferase</keyword>
<feature type="transmembrane region" description="Helical" evidence="7">
    <location>
        <begin position="308"/>
        <end position="327"/>
    </location>
</feature>
<dbReference type="GO" id="GO:0005886">
    <property type="term" value="C:plasma membrane"/>
    <property type="evidence" value="ECO:0007669"/>
    <property type="project" value="UniProtKB-SubCell"/>
</dbReference>
<feature type="transmembrane region" description="Helical" evidence="7">
    <location>
        <begin position="79"/>
        <end position="101"/>
    </location>
</feature>
<dbReference type="InterPro" id="IPR000715">
    <property type="entry name" value="Glycosyl_transferase_4"/>
</dbReference>
<feature type="transmembrane region" description="Helical" evidence="7">
    <location>
        <begin position="168"/>
        <end position="187"/>
    </location>
</feature>
<dbReference type="GO" id="GO:0044038">
    <property type="term" value="P:cell wall macromolecule biosynthetic process"/>
    <property type="evidence" value="ECO:0007669"/>
    <property type="project" value="TreeGrafter"/>
</dbReference>
<evidence type="ECO:0000313" key="8">
    <source>
        <dbReference type="EMBL" id="RZN57600.1"/>
    </source>
</evidence>
<comment type="subcellular location">
    <subcellularLocation>
        <location evidence="1">Cell membrane</location>
        <topology evidence="1">Multi-pass membrane protein</topology>
    </subcellularLocation>
</comment>
<keyword evidence="5 7" id="KW-1133">Transmembrane helix</keyword>
<sequence length="328" mass="36097">MNPLLLIPLIISFATTFILTKLWIPIAHKIGIVGKDMNKPGNPKVAELGGIPLLGGILGGILSYVGINTFILNQIHINYALFAFLNTVLIIAFIGFVDDILGWKIGLKQWQKPLLTIPAAIPMMVSNLGKTTISIFETIDLGILYPLIIVPIGIVGASNGFNMLAGYNGLEAGMGIIIISTMSIIAYYTGNSWISMIGLIIVLSLIAFIYFNWYPAKIFPGNAFTYMIGAIIACMAILGNMEKLALFLYIPYYMDFILGSRSKMKIEAFGKVNEDGTLDKPYEKICDVCHLMIVIIKKIKGKVYEKDVTISILTFEIILSIIGIKLYI</sequence>
<accession>A0A520KGT8</accession>
<evidence type="ECO:0000256" key="1">
    <source>
        <dbReference type="ARBA" id="ARBA00004651"/>
    </source>
</evidence>
<dbReference type="EMBL" id="RXIH01000004">
    <property type="protein sequence ID" value="RZN57600.1"/>
    <property type="molecule type" value="Genomic_DNA"/>
</dbReference>
<dbReference type="AlphaFoldDB" id="A0A520KGT8"/>
<evidence type="ECO:0000256" key="4">
    <source>
        <dbReference type="ARBA" id="ARBA00022692"/>
    </source>
</evidence>
<evidence type="ECO:0000313" key="9">
    <source>
        <dbReference type="EMBL" id="TDA38354.1"/>
    </source>
</evidence>
<dbReference type="Proteomes" id="UP000317265">
    <property type="component" value="Unassembled WGS sequence"/>
</dbReference>
<evidence type="ECO:0000256" key="5">
    <source>
        <dbReference type="ARBA" id="ARBA00022989"/>
    </source>
</evidence>
<evidence type="ECO:0000313" key="10">
    <source>
        <dbReference type="Proteomes" id="UP000316080"/>
    </source>
</evidence>
<feature type="transmembrane region" description="Helical" evidence="7">
    <location>
        <begin position="6"/>
        <end position="24"/>
    </location>
</feature>
<dbReference type="GO" id="GO:0071555">
    <property type="term" value="P:cell wall organization"/>
    <property type="evidence" value="ECO:0007669"/>
    <property type="project" value="TreeGrafter"/>
</dbReference>
<evidence type="ECO:0000256" key="3">
    <source>
        <dbReference type="ARBA" id="ARBA00022679"/>
    </source>
</evidence>
<comment type="caution">
    <text evidence="8">The sequence shown here is derived from an EMBL/GenBank/DDBJ whole genome shotgun (WGS) entry which is preliminary data.</text>
</comment>
<protein>
    <submittedName>
        <fullName evidence="8">Glycosyl transferase family 4</fullName>
    </submittedName>
</protein>
<feature type="transmembrane region" description="Helical" evidence="7">
    <location>
        <begin position="45"/>
        <end position="67"/>
    </location>
</feature>
<proteinExistence type="predicted"/>
<reference evidence="8 10" key="2">
    <citation type="journal article" date="2019" name="Nat. Microbiol.">
        <title>Wide diversity of methane and short-chain alkane metabolisms in uncultured archaea.</title>
        <authorList>
            <person name="Borrel G."/>
            <person name="Adam P.S."/>
            <person name="McKay L.J."/>
            <person name="Chen L.X."/>
            <person name="Sierra-Garcia I.N."/>
            <person name="Sieber C.M."/>
            <person name="Letourneur Q."/>
            <person name="Ghozlane A."/>
            <person name="Andersen G.L."/>
            <person name="Li W.J."/>
            <person name="Hallam S.J."/>
            <person name="Muyzer G."/>
            <person name="de Oliveira V.M."/>
            <person name="Inskeep W.P."/>
            <person name="Banfield J.F."/>
            <person name="Gribaldo S."/>
        </authorList>
    </citation>
    <scope>NUCLEOTIDE SEQUENCE [LARGE SCALE GENOMIC DNA]</scope>
    <source>
        <strain evidence="8">Verst-YHS</strain>
    </source>
</reference>
<organism evidence="8 10">
    <name type="scientific">Thermoproteota archaeon</name>
    <dbReference type="NCBI Taxonomy" id="2056631"/>
    <lineage>
        <taxon>Archaea</taxon>
        <taxon>Thermoproteota</taxon>
    </lineage>
</organism>
<dbReference type="Proteomes" id="UP000316080">
    <property type="component" value="Unassembled WGS sequence"/>
</dbReference>
<dbReference type="GO" id="GO:0016780">
    <property type="term" value="F:phosphotransferase activity, for other substituted phosphate groups"/>
    <property type="evidence" value="ECO:0007669"/>
    <property type="project" value="InterPro"/>
</dbReference>
<keyword evidence="2" id="KW-1003">Cell membrane</keyword>
<dbReference type="Pfam" id="PF00953">
    <property type="entry name" value="Glycos_transf_4"/>
    <property type="match status" value="1"/>
</dbReference>